<gene>
    <name evidence="1" type="ORF">Golob_027818</name>
</gene>
<dbReference type="EMBL" id="JABEZX010046259">
    <property type="protein sequence ID" value="MBA0574930.1"/>
    <property type="molecule type" value="Genomic_DNA"/>
</dbReference>
<accession>A0A7J8NDI6</accession>
<proteinExistence type="predicted"/>
<comment type="caution">
    <text evidence="1">The sequence shown here is derived from an EMBL/GenBank/DDBJ whole genome shotgun (WGS) entry which is preliminary data.</text>
</comment>
<keyword evidence="2" id="KW-1185">Reference proteome</keyword>
<dbReference type="AlphaFoldDB" id="A0A7J8NDI6"/>
<organism evidence="1 2">
    <name type="scientific">Gossypium lobatum</name>
    <dbReference type="NCBI Taxonomy" id="34289"/>
    <lineage>
        <taxon>Eukaryota</taxon>
        <taxon>Viridiplantae</taxon>
        <taxon>Streptophyta</taxon>
        <taxon>Embryophyta</taxon>
        <taxon>Tracheophyta</taxon>
        <taxon>Spermatophyta</taxon>
        <taxon>Magnoliopsida</taxon>
        <taxon>eudicotyledons</taxon>
        <taxon>Gunneridae</taxon>
        <taxon>Pentapetalae</taxon>
        <taxon>rosids</taxon>
        <taxon>malvids</taxon>
        <taxon>Malvales</taxon>
        <taxon>Malvaceae</taxon>
        <taxon>Malvoideae</taxon>
        <taxon>Gossypium</taxon>
    </lineage>
</organism>
<feature type="non-terminal residue" evidence="1">
    <location>
        <position position="39"/>
    </location>
</feature>
<dbReference type="Proteomes" id="UP000593572">
    <property type="component" value="Unassembled WGS sequence"/>
</dbReference>
<protein>
    <submittedName>
        <fullName evidence="1">Uncharacterized protein</fullName>
    </submittedName>
</protein>
<sequence>MSNGKLLEWCPTRSCIDVWTLIGSLYLEFRDLSDIPLYK</sequence>
<evidence type="ECO:0000313" key="1">
    <source>
        <dbReference type="EMBL" id="MBA0574930.1"/>
    </source>
</evidence>
<name>A0A7J8NDI6_9ROSI</name>
<evidence type="ECO:0000313" key="2">
    <source>
        <dbReference type="Proteomes" id="UP000593572"/>
    </source>
</evidence>
<reference evidence="1 2" key="1">
    <citation type="journal article" date="2019" name="Genome Biol. Evol.">
        <title>Insights into the evolution of the New World diploid cottons (Gossypium, subgenus Houzingenia) based on genome sequencing.</title>
        <authorList>
            <person name="Grover C.E."/>
            <person name="Arick M.A. 2nd"/>
            <person name="Thrash A."/>
            <person name="Conover J.L."/>
            <person name="Sanders W.S."/>
            <person name="Peterson D.G."/>
            <person name="Frelichowski J.E."/>
            <person name="Scheffler J.A."/>
            <person name="Scheffler B.E."/>
            <person name="Wendel J.F."/>
        </authorList>
    </citation>
    <scope>NUCLEOTIDE SEQUENCE [LARGE SCALE GENOMIC DNA]</scope>
    <source>
        <strain evidence="1">157</strain>
        <tissue evidence="1">Leaf</tissue>
    </source>
</reference>